<name>A0ABC9BZ78_9POAL</name>
<evidence type="ECO:0000256" key="1">
    <source>
        <dbReference type="SAM" id="MobiDB-lite"/>
    </source>
</evidence>
<reference evidence="3" key="1">
    <citation type="submission" date="2024-06" db="EMBL/GenBank/DDBJ databases">
        <authorList>
            <person name="Ryan C."/>
        </authorList>
    </citation>
    <scope>NUCLEOTIDE SEQUENCE [LARGE SCALE GENOMIC DNA]</scope>
</reference>
<sequence length="242" mass="26967">MHLRENNSAVINEYGTNLFKYRTDPLKVLEAKQALFSEVVSQDGKLRTIQEEAELEGVENREVSAENVSTELNSFPSLARDSQEVRMEVWSSQEENIIQIEERKVLNTNGKEIVTGEIGEEVMEQNATIEDVVTGDSNDGEEGEDEDGKAWETSQRKKKSKSKQSQEQAGTRQSQRVKEQGTGQIKAADKVEALVAKKNIEELQQEEDAGKVQQAAQAIKLTALSFHPREPETEGGGVVLLH</sequence>
<protein>
    <submittedName>
        <fullName evidence="2">Uncharacterized protein</fullName>
    </submittedName>
</protein>
<dbReference type="EMBL" id="OZ075138">
    <property type="protein sequence ID" value="CAL5011773.1"/>
    <property type="molecule type" value="Genomic_DNA"/>
</dbReference>
<keyword evidence="3" id="KW-1185">Reference proteome</keyword>
<reference evidence="2 3" key="2">
    <citation type="submission" date="2024-10" db="EMBL/GenBank/DDBJ databases">
        <authorList>
            <person name="Ryan C."/>
        </authorList>
    </citation>
    <scope>NUCLEOTIDE SEQUENCE [LARGE SCALE GENOMIC DNA]</scope>
</reference>
<gene>
    <name evidence="2" type="ORF">URODEC1_LOCUS70569</name>
</gene>
<dbReference type="Proteomes" id="UP001497457">
    <property type="component" value="Chromosome 28b"/>
</dbReference>
<evidence type="ECO:0000313" key="2">
    <source>
        <dbReference type="EMBL" id="CAL5011773.1"/>
    </source>
</evidence>
<feature type="compositionally biased region" description="Acidic residues" evidence="1">
    <location>
        <begin position="138"/>
        <end position="147"/>
    </location>
</feature>
<organism evidence="2 3">
    <name type="scientific">Urochloa decumbens</name>
    <dbReference type="NCBI Taxonomy" id="240449"/>
    <lineage>
        <taxon>Eukaryota</taxon>
        <taxon>Viridiplantae</taxon>
        <taxon>Streptophyta</taxon>
        <taxon>Embryophyta</taxon>
        <taxon>Tracheophyta</taxon>
        <taxon>Spermatophyta</taxon>
        <taxon>Magnoliopsida</taxon>
        <taxon>Liliopsida</taxon>
        <taxon>Poales</taxon>
        <taxon>Poaceae</taxon>
        <taxon>PACMAD clade</taxon>
        <taxon>Panicoideae</taxon>
        <taxon>Panicodae</taxon>
        <taxon>Paniceae</taxon>
        <taxon>Melinidinae</taxon>
        <taxon>Urochloa</taxon>
    </lineage>
</organism>
<proteinExistence type="predicted"/>
<feature type="region of interest" description="Disordered" evidence="1">
    <location>
        <begin position="131"/>
        <end position="188"/>
    </location>
</feature>
<dbReference type="AlphaFoldDB" id="A0ABC9BZ78"/>
<evidence type="ECO:0000313" key="3">
    <source>
        <dbReference type="Proteomes" id="UP001497457"/>
    </source>
</evidence>
<accession>A0ABC9BZ78</accession>